<dbReference type="OMA" id="IRPLHFS"/>
<dbReference type="PROSITE" id="PS50088">
    <property type="entry name" value="ANK_REPEAT"/>
    <property type="match status" value="1"/>
</dbReference>
<gene>
    <name evidence="4" type="ORF">CBU_0201</name>
</gene>
<reference evidence="4" key="1">
    <citation type="journal article" date="2015" name="Microbes Infect.">
        <title>Whole genome PCR scanning (WGPS) of Coxiella burnetii strains from ruminants.</title>
        <authorList>
            <person name="Sidi-Boumedine K."/>
            <person name="Adam G."/>
            <person name="Angen O."/>
            <person name="Aspan A."/>
            <person name="Bossers A."/>
            <person name="Roest H.J."/>
            <person name="Prigent M."/>
            <person name="Thiery R."/>
            <person name="Rousset E."/>
        </authorList>
    </citation>
    <scope>NUCLEOTIDE SEQUENCE</scope>
    <source>
        <strain evidence="4">EVC13</strain>
    </source>
</reference>
<organism evidence="4">
    <name type="scientific">Coxiella burnetii</name>
    <dbReference type="NCBI Taxonomy" id="777"/>
    <lineage>
        <taxon>Bacteria</taxon>
        <taxon>Pseudomonadati</taxon>
        <taxon>Pseudomonadota</taxon>
        <taxon>Gammaproteobacteria</taxon>
        <taxon>Legionellales</taxon>
        <taxon>Coxiellaceae</taxon>
        <taxon>Coxiella</taxon>
    </lineage>
</organism>
<dbReference type="EMBL" id="KT381467">
    <property type="protein sequence ID" value="ALE59679.1"/>
    <property type="molecule type" value="Genomic_DNA"/>
</dbReference>
<evidence type="ECO:0000256" key="3">
    <source>
        <dbReference type="PROSITE-ProRule" id="PRU00023"/>
    </source>
</evidence>
<dbReference type="PATRIC" id="fig|777.21.peg.263"/>
<proteinExistence type="predicted"/>
<dbReference type="PROSITE" id="PS50297">
    <property type="entry name" value="ANK_REP_REGION"/>
    <property type="match status" value="1"/>
</dbReference>
<sequence>MLIPSLQSLPKYAMIACKSRIGAEHGVNSKINKELLDAVIGNHFHTVKRLLENGADPNYFEDEAQIRPLHFAALYNSPDVVPLLIMAGADLNATTEYDDTPLMIAKRHEHQEVLEVLQRFCGVKVNHETQQ</sequence>
<dbReference type="SMR" id="A0A0M5LHL4"/>
<dbReference type="InterPro" id="IPR036770">
    <property type="entry name" value="Ankyrin_rpt-contain_sf"/>
</dbReference>
<evidence type="ECO:0000256" key="1">
    <source>
        <dbReference type="ARBA" id="ARBA00022737"/>
    </source>
</evidence>
<name>A0A0M5LHL4_COXBE</name>
<dbReference type="InterPro" id="IPR002110">
    <property type="entry name" value="Ankyrin_rpt"/>
</dbReference>
<dbReference type="RefSeq" id="WP_010957434.1">
    <property type="nucleotide sequence ID" value="NZ_AP019757.1"/>
</dbReference>
<dbReference type="Pfam" id="PF12796">
    <property type="entry name" value="Ank_2"/>
    <property type="match status" value="1"/>
</dbReference>
<evidence type="ECO:0000256" key="2">
    <source>
        <dbReference type="ARBA" id="ARBA00023043"/>
    </source>
</evidence>
<dbReference type="SMART" id="SM00248">
    <property type="entry name" value="ANK"/>
    <property type="match status" value="3"/>
</dbReference>
<dbReference type="AlphaFoldDB" id="A0A0M5LHL4"/>
<keyword evidence="1" id="KW-0677">Repeat</keyword>
<accession>A0A0M5LHL4</accession>
<keyword evidence="2 3" id="KW-0040">ANK repeat</keyword>
<dbReference type="Gene3D" id="1.25.40.20">
    <property type="entry name" value="Ankyrin repeat-containing domain"/>
    <property type="match status" value="1"/>
</dbReference>
<evidence type="ECO:0000313" key="4">
    <source>
        <dbReference type="EMBL" id="ALE59679.1"/>
    </source>
</evidence>
<protein>
    <submittedName>
        <fullName evidence="4">Ankyrin repeat protein</fullName>
    </submittedName>
</protein>
<dbReference type="SUPFAM" id="SSF48403">
    <property type="entry name" value="Ankyrin repeat"/>
    <property type="match status" value="1"/>
</dbReference>
<dbReference type="PANTHER" id="PTHR24171">
    <property type="entry name" value="ANKYRIN REPEAT DOMAIN-CONTAINING PROTEIN 39-RELATED"/>
    <property type="match status" value="1"/>
</dbReference>
<feature type="repeat" description="ANK" evidence="3">
    <location>
        <begin position="64"/>
        <end position="96"/>
    </location>
</feature>